<keyword evidence="1" id="KW-0614">Plasmid</keyword>
<gene>
    <name evidence="1" type="ORF">M0639_31050</name>
</gene>
<dbReference type="EMBL" id="CP096567">
    <property type="protein sequence ID" value="UPU46652.1"/>
    <property type="molecule type" value="Genomic_DNA"/>
</dbReference>
<name>A0AB38RMR4_RHOSG</name>
<sequence>MIQATPELKLAVNQFVQQAINSIMGASNLLISTLGGGGPLPEGVSQKVVVQAGGTSVISPTVLLQHEAELPSDRLRQGNLDAMHEFIFETAESYANQFAEPLNTHFDEALAAVGNSIQLKKDDFSWDTILDALEKVDWLPIDGTVRQPAMHIGSDLRAVLEAQGEPTDAHQERLEGIFQRKQEEHVSRRRSRRLY</sequence>
<keyword evidence="2" id="KW-1185">Reference proteome</keyword>
<accession>A0AB38RMR4</accession>
<protein>
    <submittedName>
        <fullName evidence="1">Uncharacterized protein</fullName>
    </submittedName>
</protein>
<proteinExistence type="predicted"/>
<dbReference type="AlphaFoldDB" id="A0AB38RMR4"/>
<organism evidence="1 2">
    <name type="scientific">Rhodococcus qingshengii JCM 15477</name>
    <dbReference type="NCBI Taxonomy" id="1303681"/>
    <lineage>
        <taxon>Bacteria</taxon>
        <taxon>Bacillati</taxon>
        <taxon>Actinomycetota</taxon>
        <taxon>Actinomycetes</taxon>
        <taxon>Mycobacteriales</taxon>
        <taxon>Nocardiaceae</taxon>
        <taxon>Rhodococcus</taxon>
        <taxon>Rhodococcus erythropolis group</taxon>
    </lineage>
</organism>
<geneLocation type="plasmid" evidence="1 2">
    <name>pdjl-6-4</name>
</geneLocation>
<reference evidence="2" key="1">
    <citation type="journal article" date="2022" name="Environ. Microbiol.">
        <title>Functional analysis, diversity, and distribution of carbendazim hydrolases MheI and CbmA, responsible for the initial step in carbendazim degradation.</title>
        <authorList>
            <person name="Zhang M."/>
            <person name="Bai X."/>
            <person name="Li Q."/>
            <person name="Zhang L."/>
            <person name="Zhu Q."/>
            <person name="Gao S."/>
            <person name="Ke Z."/>
            <person name="Jiang M."/>
            <person name="Hu J."/>
            <person name="Qiu J."/>
            <person name="Hong Q."/>
        </authorList>
    </citation>
    <scope>NUCLEOTIDE SEQUENCE [LARGE SCALE GENOMIC DNA]</scope>
    <source>
        <strain evidence="2">djl-6</strain>
    </source>
</reference>
<evidence type="ECO:0000313" key="1">
    <source>
        <dbReference type="EMBL" id="UPU46652.1"/>
    </source>
</evidence>
<dbReference type="Proteomes" id="UP000831484">
    <property type="component" value="Plasmid pdjl-6-4"/>
</dbReference>
<evidence type="ECO:0000313" key="2">
    <source>
        <dbReference type="Proteomes" id="UP000831484"/>
    </source>
</evidence>
<dbReference type="RefSeq" id="WP_054801557.1">
    <property type="nucleotide sequence ID" value="NZ_CP096567.1"/>
</dbReference>